<dbReference type="AlphaFoldDB" id="A0A926DPD9"/>
<accession>A0A926DPD9</accession>
<comment type="caution">
    <text evidence="3">The sequence shown here is derived from an EMBL/GenBank/DDBJ whole genome shotgun (WGS) entry which is preliminary data.</text>
</comment>
<evidence type="ECO:0000313" key="4">
    <source>
        <dbReference type="Proteomes" id="UP000657006"/>
    </source>
</evidence>
<feature type="domain" description="RelA/SpoT" evidence="2">
    <location>
        <begin position="45"/>
        <end position="166"/>
    </location>
</feature>
<dbReference type="InterPro" id="IPR052366">
    <property type="entry name" value="GTP_Pyrophosphokinase"/>
</dbReference>
<dbReference type="SUPFAM" id="SSF81301">
    <property type="entry name" value="Nucleotidyltransferase"/>
    <property type="match status" value="1"/>
</dbReference>
<dbReference type="CDD" id="cd05399">
    <property type="entry name" value="NT_Rel-Spo_like"/>
    <property type="match status" value="1"/>
</dbReference>
<dbReference type="Gene3D" id="3.30.460.10">
    <property type="entry name" value="Beta Polymerase, domain 2"/>
    <property type="match status" value="1"/>
</dbReference>
<dbReference type="GO" id="GO:0015969">
    <property type="term" value="P:guanosine tetraphosphate metabolic process"/>
    <property type="evidence" value="ECO:0007669"/>
    <property type="project" value="InterPro"/>
</dbReference>
<gene>
    <name evidence="3" type="ORF">H8730_00705</name>
</gene>
<dbReference type="PANTHER" id="PTHR47837">
    <property type="entry name" value="GTP PYROPHOSPHOKINASE YJBM"/>
    <property type="match status" value="1"/>
</dbReference>
<dbReference type="Proteomes" id="UP000657006">
    <property type="component" value="Unassembled WGS sequence"/>
</dbReference>
<dbReference type="PANTHER" id="PTHR47837:SF2">
    <property type="entry name" value="GTP PYROPHOSPHOKINASE YWAC"/>
    <property type="match status" value="1"/>
</dbReference>
<evidence type="ECO:0000259" key="2">
    <source>
        <dbReference type="SMART" id="SM00954"/>
    </source>
</evidence>
<dbReference type="Gene3D" id="1.10.287.860">
    <property type="entry name" value="Nucleotidyltransferase"/>
    <property type="match status" value="1"/>
</dbReference>
<dbReference type="InterPro" id="IPR043519">
    <property type="entry name" value="NT_sf"/>
</dbReference>
<name>A0A926DPD9_9FIRM</name>
<proteinExistence type="predicted"/>
<organism evidence="3 4">
    <name type="scientific">Bianquea renquensis</name>
    <dbReference type="NCBI Taxonomy" id="2763661"/>
    <lineage>
        <taxon>Bacteria</taxon>
        <taxon>Bacillati</taxon>
        <taxon>Bacillota</taxon>
        <taxon>Clostridia</taxon>
        <taxon>Eubacteriales</taxon>
        <taxon>Bianqueaceae</taxon>
        <taxon>Bianquea</taxon>
    </lineage>
</organism>
<comment type="pathway">
    <text evidence="1">Purine metabolism; ppGpp biosynthesis; ppGpp from GTP: step 1/2.</text>
</comment>
<protein>
    <submittedName>
        <fullName evidence="3">GTP pyrophosphokinase family protein</fullName>
    </submittedName>
</protein>
<keyword evidence="4" id="KW-1185">Reference proteome</keyword>
<dbReference type="SMART" id="SM00954">
    <property type="entry name" value="RelA_SpoT"/>
    <property type="match status" value="1"/>
</dbReference>
<dbReference type="EMBL" id="JACRSQ010000001">
    <property type="protein sequence ID" value="MBC8542071.1"/>
    <property type="molecule type" value="Genomic_DNA"/>
</dbReference>
<reference evidence="3" key="1">
    <citation type="submission" date="2020-08" db="EMBL/GenBank/DDBJ databases">
        <title>Genome public.</title>
        <authorList>
            <person name="Liu C."/>
            <person name="Sun Q."/>
        </authorList>
    </citation>
    <scope>NUCLEOTIDE SEQUENCE</scope>
    <source>
        <strain evidence="3">NSJ-32</strain>
    </source>
</reference>
<dbReference type="RefSeq" id="WP_177720158.1">
    <property type="nucleotide sequence ID" value="NZ_JACRSQ010000001.1"/>
</dbReference>
<sequence length="269" mass="31169">MEIQQWREFLIPYEQAVQELVIKFQNIIREYTSLGQYSPIEQVNGRVKKISSILEKVDKKNMELSDVEERIEDIAGVRIICQFVEDIGTVVDLIRGRQDMEIIAEINYVAHKKASGYRSYHIIVKYPVQTVFGRRIVKAEIQIRTLAMNFWATIEHSLRYKYQGGLPQDVQDRLQKAAEAAYHIDREMSSIRSEIIDAQEAFKEKSNLVGDILSNIENIYLGSEKIAMREAQAELFELIRENNLDKMRSFGARIDDVAQHHGVQSLSDF</sequence>
<dbReference type="InterPro" id="IPR007685">
    <property type="entry name" value="RelA_SpoT"/>
</dbReference>
<evidence type="ECO:0000313" key="3">
    <source>
        <dbReference type="EMBL" id="MBC8542071.1"/>
    </source>
</evidence>
<dbReference type="Pfam" id="PF04607">
    <property type="entry name" value="RelA_SpoT"/>
    <property type="match status" value="1"/>
</dbReference>
<evidence type="ECO:0000256" key="1">
    <source>
        <dbReference type="ARBA" id="ARBA00004976"/>
    </source>
</evidence>